<evidence type="ECO:0000313" key="2">
    <source>
        <dbReference type="WBParaSite" id="TCNE_0001898201-mRNA-1"/>
    </source>
</evidence>
<protein>
    <submittedName>
        <fullName evidence="2">Ras-GEF domain-containing protein</fullName>
    </submittedName>
</protein>
<keyword evidence="1" id="KW-1185">Reference proteome</keyword>
<reference evidence="2" key="1">
    <citation type="submission" date="2016-06" db="UniProtKB">
        <authorList>
            <consortium name="WormBaseParasite"/>
        </authorList>
    </citation>
    <scope>IDENTIFICATION</scope>
</reference>
<name>A0A183VE08_TOXCA</name>
<sequence>LKSSNLRSDTDDVVTRCEDLLQSFVIWHRIFVCRVLAVSPDRRRPANDRYRIHARRLSARSESEASRGLSQMSVTPSEKSASLRLLWDDPQWDSELDLTRPDVLRRGQSASPSNISEMSEFLAAKNIFGDTASSKIDEEDDRVDAVLDSEASHIHICRIRTLPIGRASLASNLCRQMPNLHAHCSSVQDDTTSESMQQARDLIERSCMTDSQHLYRIVAGCIASSDAVSVCSERSTQSFLSLRQRAAASGTSAGLLELTRCSLAHGGGLEMLSNSMTDSAISKDTATTSSAARNMNRSMLFDSAIGTDLISSEDEACVAVPTSVSARVLRVPSNNDSSIIRSVVHS</sequence>
<dbReference type="AlphaFoldDB" id="A0A183VE08"/>
<proteinExistence type="predicted"/>
<dbReference type="Proteomes" id="UP000050794">
    <property type="component" value="Unassembled WGS sequence"/>
</dbReference>
<accession>A0A183VE08</accession>
<organism evidence="1 2">
    <name type="scientific">Toxocara canis</name>
    <name type="common">Canine roundworm</name>
    <dbReference type="NCBI Taxonomy" id="6265"/>
    <lineage>
        <taxon>Eukaryota</taxon>
        <taxon>Metazoa</taxon>
        <taxon>Ecdysozoa</taxon>
        <taxon>Nematoda</taxon>
        <taxon>Chromadorea</taxon>
        <taxon>Rhabditida</taxon>
        <taxon>Spirurina</taxon>
        <taxon>Ascaridomorpha</taxon>
        <taxon>Ascaridoidea</taxon>
        <taxon>Toxocaridae</taxon>
        <taxon>Toxocara</taxon>
    </lineage>
</organism>
<dbReference type="WBParaSite" id="TCNE_0001898201-mRNA-1">
    <property type="protein sequence ID" value="TCNE_0001898201-mRNA-1"/>
    <property type="gene ID" value="TCNE_0001898201"/>
</dbReference>
<evidence type="ECO:0000313" key="1">
    <source>
        <dbReference type="Proteomes" id="UP000050794"/>
    </source>
</evidence>